<dbReference type="EMBL" id="CP011390">
    <property type="protein sequence ID" value="ANE51116.1"/>
    <property type="molecule type" value="Genomic_DNA"/>
</dbReference>
<proteinExistence type="predicted"/>
<dbReference type="KEGG" id="fla:SY85_12000"/>
<sequence>MCFLVKNVGKGTKKQRRARLTGFTQSAENAGCAFGAEREEPQGHGGREGHGGNCLNRDLGRFRD</sequence>
<evidence type="ECO:0000313" key="3">
    <source>
        <dbReference type="Proteomes" id="UP000077177"/>
    </source>
</evidence>
<name>A0A172TVV7_9BACT</name>
<protein>
    <submittedName>
        <fullName evidence="2">Uncharacterized protein</fullName>
    </submittedName>
</protein>
<reference evidence="2 3" key="2">
    <citation type="journal article" date="2016" name="Int. J. Syst. Evol. Microbiol.">
        <title>Flavisolibacter tropicus sp. nov., isolated from tropical soil.</title>
        <authorList>
            <person name="Lee J.J."/>
            <person name="Kang M.S."/>
            <person name="Kim G.S."/>
            <person name="Lee C.S."/>
            <person name="Lim S."/>
            <person name="Lee J."/>
            <person name="Roh S.H."/>
            <person name="Kang H."/>
            <person name="Ha J.M."/>
            <person name="Bae S."/>
            <person name="Jung H.Y."/>
            <person name="Kim M.K."/>
        </authorList>
    </citation>
    <scope>NUCLEOTIDE SEQUENCE [LARGE SCALE GENOMIC DNA]</scope>
    <source>
        <strain evidence="2 3">LCS9</strain>
    </source>
</reference>
<evidence type="ECO:0000313" key="2">
    <source>
        <dbReference type="EMBL" id="ANE51116.1"/>
    </source>
</evidence>
<organism evidence="2 3">
    <name type="scientific">Flavisolibacter tropicus</name>
    <dbReference type="NCBI Taxonomy" id="1492898"/>
    <lineage>
        <taxon>Bacteria</taxon>
        <taxon>Pseudomonadati</taxon>
        <taxon>Bacteroidota</taxon>
        <taxon>Chitinophagia</taxon>
        <taxon>Chitinophagales</taxon>
        <taxon>Chitinophagaceae</taxon>
        <taxon>Flavisolibacter</taxon>
    </lineage>
</organism>
<dbReference type="AlphaFoldDB" id="A0A172TVV7"/>
<dbReference type="Proteomes" id="UP000077177">
    <property type="component" value="Chromosome"/>
</dbReference>
<feature type="compositionally biased region" description="Basic and acidic residues" evidence="1">
    <location>
        <begin position="37"/>
        <end position="50"/>
    </location>
</feature>
<reference evidence="3" key="1">
    <citation type="submission" date="2015-01" db="EMBL/GenBank/DDBJ databases">
        <title>Flavisolibacter sp./LCS9/ whole genome sequencing.</title>
        <authorList>
            <person name="Kim M.K."/>
            <person name="Srinivasan S."/>
            <person name="Lee J.-J."/>
        </authorList>
    </citation>
    <scope>NUCLEOTIDE SEQUENCE [LARGE SCALE GENOMIC DNA]</scope>
    <source>
        <strain evidence="3">LCS9</strain>
    </source>
</reference>
<gene>
    <name evidence="2" type="ORF">SY85_12000</name>
</gene>
<evidence type="ECO:0000256" key="1">
    <source>
        <dbReference type="SAM" id="MobiDB-lite"/>
    </source>
</evidence>
<keyword evidence="3" id="KW-1185">Reference proteome</keyword>
<feature type="region of interest" description="Disordered" evidence="1">
    <location>
        <begin position="37"/>
        <end position="64"/>
    </location>
</feature>
<accession>A0A172TVV7</accession>